<dbReference type="EMBL" id="AEJC01000127">
    <property type="protein sequence ID" value="EKX67691.1"/>
    <property type="molecule type" value="Genomic_DNA"/>
</dbReference>
<protein>
    <submittedName>
        <fullName evidence="1">Uncharacterized protein</fullName>
    </submittedName>
</protein>
<feature type="non-terminal residue" evidence="1">
    <location>
        <position position="1"/>
    </location>
</feature>
<dbReference type="AlphaFoldDB" id="L1L3P9"/>
<organism evidence="1 2">
    <name type="scientific">Streptomyces ipomoeae 91-03</name>
    <dbReference type="NCBI Taxonomy" id="698759"/>
    <lineage>
        <taxon>Bacteria</taxon>
        <taxon>Bacillati</taxon>
        <taxon>Actinomycetota</taxon>
        <taxon>Actinomycetes</taxon>
        <taxon>Kitasatosporales</taxon>
        <taxon>Streptomycetaceae</taxon>
        <taxon>Streptomyces</taxon>
    </lineage>
</organism>
<accession>L1L3P9</accession>
<reference evidence="1 2" key="1">
    <citation type="submission" date="2012-11" db="EMBL/GenBank/DDBJ databases">
        <authorList>
            <person name="Huguet-Tapia J.C."/>
            <person name="Durkin A.S."/>
            <person name="Pettis G.S."/>
            <person name="Badger J.H."/>
        </authorList>
    </citation>
    <scope>NUCLEOTIDE SEQUENCE [LARGE SCALE GENOMIC DNA]</scope>
    <source>
        <strain evidence="1 2">91-03</strain>
    </source>
</reference>
<proteinExistence type="predicted"/>
<dbReference type="Proteomes" id="UP000010411">
    <property type="component" value="Unassembled WGS sequence"/>
</dbReference>
<evidence type="ECO:0000313" key="1">
    <source>
        <dbReference type="EMBL" id="EKX67691.1"/>
    </source>
</evidence>
<sequence>PLPPSCGRTAVPMTVPGVGSRAVVLLSQLRAIVPPGRWDASRSWGPSHSSEVEMGEGWRGGVSWRRVVQPVPGRQPCRVPFVEVWWQPVCVEVRLAPAQPLAWFSGRAESGV</sequence>
<name>L1L3P9_9ACTN</name>
<comment type="caution">
    <text evidence="1">The sequence shown here is derived from an EMBL/GenBank/DDBJ whole genome shotgun (WGS) entry which is preliminary data.</text>
</comment>
<gene>
    <name evidence="1" type="ORF">STRIP9103_06268</name>
</gene>
<evidence type="ECO:0000313" key="2">
    <source>
        <dbReference type="Proteomes" id="UP000010411"/>
    </source>
</evidence>
<keyword evidence="2" id="KW-1185">Reference proteome</keyword>